<protein>
    <recommendedName>
        <fullName evidence="2">RING-type E3 ubiquitin transferase</fullName>
        <ecNumber evidence="2">2.3.2.27</ecNumber>
    </recommendedName>
</protein>
<keyword evidence="4" id="KW-0479">Metal-binding</keyword>
<dbReference type="OrthoDB" id="5600418at2759"/>
<dbReference type="PANTHER" id="PTHR46077">
    <property type="entry name" value="E3 UBIQUITIN-PROTEIN LIGASE TOPORS"/>
    <property type="match status" value="1"/>
</dbReference>
<dbReference type="EC" id="2.3.2.27" evidence="2"/>
<keyword evidence="5 9" id="KW-0863">Zinc-finger</keyword>
<dbReference type="GO" id="GO:0006513">
    <property type="term" value="P:protein monoubiquitination"/>
    <property type="evidence" value="ECO:0007669"/>
    <property type="project" value="TreeGrafter"/>
</dbReference>
<feature type="domain" description="RING-type" evidence="11">
    <location>
        <begin position="34"/>
        <end position="76"/>
    </location>
</feature>
<evidence type="ECO:0000256" key="1">
    <source>
        <dbReference type="ARBA" id="ARBA00000900"/>
    </source>
</evidence>
<keyword evidence="13" id="KW-1185">Reference proteome</keyword>
<evidence type="ECO:0000256" key="8">
    <source>
        <dbReference type="ARBA" id="ARBA00023163"/>
    </source>
</evidence>
<dbReference type="SUPFAM" id="SSF57850">
    <property type="entry name" value="RING/U-box"/>
    <property type="match status" value="1"/>
</dbReference>
<evidence type="ECO:0000259" key="11">
    <source>
        <dbReference type="PROSITE" id="PS50089"/>
    </source>
</evidence>
<evidence type="ECO:0000256" key="2">
    <source>
        <dbReference type="ARBA" id="ARBA00012483"/>
    </source>
</evidence>
<keyword evidence="8" id="KW-0804">Transcription</keyword>
<evidence type="ECO:0000256" key="10">
    <source>
        <dbReference type="SAM" id="MobiDB-lite"/>
    </source>
</evidence>
<evidence type="ECO:0000256" key="7">
    <source>
        <dbReference type="ARBA" id="ARBA00023015"/>
    </source>
</evidence>
<proteinExistence type="predicted"/>
<organism evidence="12 13">
    <name type="scientific">Ostreobium quekettii</name>
    <dbReference type="NCBI Taxonomy" id="121088"/>
    <lineage>
        <taxon>Eukaryota</taxon>
        <taxon>Viridiplantae</taxon>
        <taxon>Chlorophyta</taxon>
        <taxon>core chlorophytes</taxon>
        <taxon>Ulvophyceae</taxon>
        <taxon>TCBD clade</taxon>
        <taxon>Bryopsidales</taxon>
        <taxon>Ostreobineae</taxon>
        <taxon>Ostreobiaceae</taxon>
        <taxon>Ostreobium</taxon>
    </lineage>
</organism>
<name>A0A8S1JHV8_9CHLO</name>
<keyword evidence="7" id="KW-0805">Transcription regulation</keyword>
<dbReference type="InterPro" id="IPR017907">
    <property type="entry name" value="Znf_RING_CS"/>
</dbReference>
<sequence>MGASPVGAARCSRRCRPDARAGGEEDAEDKDFTCPICLVDIEEARAKAVTVPCRHRFCLGCLLQWADIKRNCPVCKGTLEGYRFFIQGDTCSQQHTFPHEDEDCRITAVQPLGQSQTQVSGTSQVSRLRAVQSRPYCSRLRQSVPGRSSLAFRARCGYRDEDTSLRRRRAVYSKGLCAVSSGVNRSLRYSLQTRREEERLEAWIKREFQAILGAQDPSMLTAFVMALVRSYGFSRHQASSFARPSGAAGVATRMQQQQQQQEGLCQMRGSRQPLVVSDPVSALEPILQSRAARFWHELRCFAWSGLKMGTYDSVVQYSGERSNSDDSGPTTERHKRPRAWEANSESAQSRRQVACGTRSGSKLGPGEPQRRSPTFGHSCENVKERVGGKEGSGAEVWCREGKRQRREAYAAVLAASGQCSKVLAKRHAAGRGEKGAEGIAIRKAAHVALMGWRRGGSAGKGAGADDGCLMAKGRKLCGNGDGRQWGMEEHGKGVRWLEGKTGRVKCEEGTAGCGDMGLGWAVEAGSRRDSEDSENGRPCADAGSQEGSCSHW</sequence>
<keyword evidence="6" id="KW-0862">Zinc</keyword>
<dbReference type="PANTHER" id="PTHR46077:SF1">
    <property type="entry name" value="TOP1 BINDING ARGININE_SERINE RICH PROTEIN, E3 UBIQUITIN LIGASE"/>
    <property type="match status" value="1"/>
</dbReference>
<dbReference type="GO" id="GO:0000209">
    <property type="term" value="P:protein polyubiquitination"/>
    <property type="evidence" value="ECO:0007669"/>
    <property type="project" value="TreeGrafter"/>
</dbReference>
<reference evidence="12" key="1">
    <citation type="submission" date="2020-12" db="EMBL/GenBank/DDBJ databases">
        <authorList>
            <person name="Iha C."/>
        </authorList>
    </citation>
    <scope>NUCLEOTIDE SEQUENCE</scope>
</reference>
<dbReference type="Pfam" id="PF13639">
    <property type="entry name" value="zf-RING_2"/>
    <property type="match status" value="1"/>
</dbReference>
<gene>
    <name evidence="12" type="ORF">OSTQU699_LOCUS9670</name>
</gene>
<evidence type="ECO:0000313" key="13">
    <source>
        <dbReference type="Proteomes" id="UP000708148"/>
    </source>
</evidence>
<comment type="catalytic activity">
    <reaction evidence="1">
        <text>S-ubiquitinyl-[E2 ubiquitin-conjugating enzyme]-L-cysteine + [acceptor protein]-L-lysine = [E2 ubiquitin-conjugating enzyme]-L-cysteine + N(6)-ubiquitinyl-[acceptor protein]-L-lysine.</text>
        <dbReference type="EC" id="2.3.2.27"/>
    </reaction>
</comment>
<evidence type="ECO:0000256" key="3">
    <source>
        <dbReference type="ARBA" id="ARBA00022679"/>
    </source>
</evidence>
<evidence type="ECO:0000256" key="5">
    <source>
        <dbReference type="ARBA" id="ARBA00022771"/>
    </source>
</evidence>
<evidence type="ECO:0000256" key="4">
    <source>
        <dbReference type="ARBA" id="ARBA00022723"/>
    </source>
</evidence>
<evidence type="ECO:0000256" key="6">
    <source>
        <dbReference type="ARBA" id="ARBA00022833"/>
    </source>
</evidence>
<dbReference type="Proteomes" id="UP000708148">
    <property type="component" value="Unassembled WGS sequence"/>
</dbReference>
<feature type="region of interest" description="Disordered" evidence="10">
    <location>
        <begin position="318"/>
        <end position="379"/>
    </location>
</feature>
<dbReference type="InterPro" id="IPR001841">
    <property type="entry name" value="Znf_RING"/>
</dbReference>
<dbReference type="EMBL" id="CAJHUC010002750">
    <property type="protein sequence ID" value="CAD7704315.1"/>
    <property type="molecule type" value="Genomic_DNA"/>
</dbReference>
<dbReference type="SMART" id="SM00184">
    <property type="entry name" value="RING"/>
    <property type="match status" value="1"/>
</dbReference>
<dbReference type="PROSITE" id="PS00518">
    <property type="entry name" value="ZF_RING_1"/>
    <property type="match status" value="1"/>
</dbReference>
<evidence type="ECO:0000256" key="9">
    <source>
        <dbReference type="PROSITE-ProRule" id="PRU00175"/>
    </source>
</evidence>
<dbReference type="GO" id="GO:0008270">
    <property type="term" value="F:zinc ion binding"/>
    <property type="evidence" value="ECO:0007669"/>
    <property type="project" value="UniProtKB-KW"/>
</dbReference>
<dbReference type="GO" id="GO:0061630">
    <property type="term" value="F:ubiquitin protein ligase activity"/>
    <property type="evidence" value="ECO:0007669"/>
    <property type="project" value="UniProtKB-EC"/>
</dbReference>
<feature type="region of interest" description="Disordered" evidence="10">
    <location>
        <begin position="524"/>
        <end position="552"/>
    </location>
</feature>
<feature type="compositionally biased region" description="Polar residues" evidence="10">
    <location>
        <begin position="318"/>
        <end position="330"/>
    </location>
</feature>
<keyword evidence="3" id="KW-0808">Transferase</keyword>
<accession>A0A8S1JHV8</accession>
<dbReference type="InterPro" id="IPR013083">
    <property type="entry name" value="Znf_RING/FYVE/PHD"/>
</dbReference>
<dbReference type="PROSITE" id="PS50089">
    <property type="entry name" value="ZF_RING_2"/>
    <property type="match status" value="1"/>
</dbReference>
<evidence type="ECO:0000313" key="12">
    <source>
        <dbReference type="EMBL" id="CAD7704315.1"/>
    </source>
</evidence>
<comment type="caution">
    <text evidence="12">The sequence shown here is derived from an EMBL/GenBank/DDBJ whole genome shotgun (WGS) entry which is preliminary data.</text>
</comment>
<dbReference type="AlphaFoldDB" id="A0A8S1JHV8"/>
<dbReference type="Gene3D" id="3.30.40.10">
    <property type="entry name" value="Zinc/RING finger domain, C3HC4 (zinc finger)"/>
    <property type="match status" value="1"/>
</dbReference>